<keyword evidence="2" id="KW-0808">Transferase</keyword>
<organism evidence="9">
    <name type="scientific">Palpitomonas bilix</name>
    <dbReference type="NCBI Taxonomy" id="652834"/>
    <lineage>
        <taxon>Eukaryota</taxon>
        <taxon>Eukaryota incertae sedis</taxon>
    </lineage>
</organism>
<evidence type="ECO:0000313" key="9">
    <source>
        <dbReference type="EMBL" id="CAE0250278.1"/>
    </source>
</evidence>
<dbReference type="SMART" id="SM00212">
    <property type="entry name" value="UBCc"/>
    <property type="match status" value="1"/>
</dbReference>
<sequence length="184" mass="20292">MSENISPAGMNRIVREIKILKKSPLEGITVDISSDNLCEVYATIAGPENTPYEGGSFRMKLVLGPEFPAAPPKGFFLTKIFHPNVSSNGDICVNVLKKDWSPALGIKHVLMVIRCLLIEPYPESALNEEAGKLLLEDYEGYSKHARLMTGIHAKATEPKKGDAGIKKCISKEKKADKKKSLRRL</sequence>
<dbReference type="InterPro" id="IPR023313">
    <property type="entry name" value="UBQ-conjugating_AS"/>
</dbReference>
<evidence type="ECO:0000256" key="4">
    <source>
        <dbReference type="ARBA" id="ARBA00022786"/>
    </source>
</evidence>
<dbReference type="GO" id="GO:0061631">
    <property type="term" value="F:ubiquitin conjugating enzyme activity"/>
    <property type="evidence" value="ECO:0007669"/>
    <property type="project" value="UniProtKB-EC"/>
</dbReference>
<keyword evidence="5 7" id="KW-0067">ATP-binding</keyword>
<dbReference type="FunFam" id="3.10.110.10:FF:000031">
    <property type="entry name" value="Ubiquitin-conjugating enzyme E2 22"/>
    <property type="match status" value="1"/>
</dbReference>
<proteinExistence type="inferred from homology"/>
<dbReference type="EMBL" id="HBIB01019131">
    <property type="protein sequence ID" value="CAE0250278.1"/>
    <property type="molecule type" value="Transcribed_RNA"/>
</dbReference>
<dbReference type="EC" id="2.3.2.23" evidence="1"/>
<dbReference type="PROSITE" id="PS50127">
    <property type="entry name" value="UBC_2"/>
    <property type="match status" value="1"/>
</dbReference>
<name>A0A7S3D8W9_9EUKA</name>
<dbReference type="CDD" id="cd23804">
    <property type="entry name" value="UBCc_UBE2S"/>
    <property type="match status" value="1"/>
</dbReference>
<keyword evidence="4 7" id="KW-0833">Ubl conjugation pathway</keyword>
<feature type="domain" description="UBC core" evidence="8">
    <location>
        <begin position="8"/>
        <end position="154"/>
    </location>
</feature>
<dbReference type="PANTHER" id="PTHR24067">
    <property type="entry name" value="UBIQUITIN-CONJUGATING ENZYME E2"/>
    <property type="match status" value="1"/>
</dbReference>
<dbReference type="Pfam" id="PF00179">
    <property type="entry name" value="UQ_con"/>
    <property type="match status" value="1"/>
</dbReference>
<evidence type="ECO:0000256" key="1">
    <source>
        <dbReference type="ARBA" id="ARBA00012486"/>
    </source>
</evidence>
<evidence type="ECO:0000256" key="7">
    <source>
        <dbReference type="RuleBase" id="RU362109"/>
    </source>
</evidence>
<dbReference type="InterPro" id="IPR050113">
    <property type="entry name" value="Ub_conjugating_enzyme"/>
</dbReference>
<dbReference type="GO" id="GO:0005524">
    <property type="term" value="F:ATP binding"/>
    <property type="evidence" value="ECO:0007669"/>
    <property type="project" value="UniProtKB-UniRule"/>
</dbReference>
<dbReference type="InterPro" id="IPR000608">
    <property type="entry name" value="UBC"/>
</dbReference>
<dbReference type="SUPFAM" id="SSF54495">
    <property type="entry name" value="UBC-like"/>
    <property type="match status" value="1"/>
</dbReference>
<evidence type="ECO:0000256" key="6">
    <source>
        <dbReference type="PROSITE-ProRule" id="PRU10133"/>
    </source>
</evidence>
<dbReference type="Gene3D" id="3.10.110.10">
    <property type="entry name" value="Ubiquitin Conjugating Enzyme"/>
    <property type="match status" value="1"/>
</dbReference>
<feature type="active site" description="Glycyl thioester intermediate" evidence="6">
    <location>
        <position position="92"/>
    </location>
</feature>
<accession>A0A7S3D8W9</accession>
<keyword evidence="3 7" id="KW-0547">Nucleotide-binding</keyword>
<evidence type="ECO:0000256" key="5">
    <source>
        <dbReference type="ARBA" id="ARBA00022840"/>
    </source>
</evidence>
<reference evidence="9" key="1">
    <citation type="submission" date="2021-01" db="EMBL/GenBank/DDBJ databases">
        <authorList>
            <person name="Corre E."/>
            <person name="Pelletier E."/>
            <person name="Niang G."/>
            <person name="Scheremetjew M."/>
            <person name="Finn R."/>
            <person name="Kale V."/>
            <person name="Holt S."/>
            <person name="Cochrane G."/>
            <person name="Meng A."/>
            <person name="Brown T."/>
            <person name="Cohen L."/>
        </authorList>
    </citation>
    <scope>NUCLEOTIDE SEQUENCE</scope>
    <source>
        <strain evidence="9">NIES-2562</strain>
    </source>
</reference>
<dbReference type="PROSITE" id="PS00183">
    <property type="entry name" value="UBC_1"/>
    <property type="match status" value="1"/>
</dbReference>
<protein>
    <recommendedName>
        <fullName evidence="1">E2 ubiquitin-conjugating enzyme</fullName>
        <ecNumber evidence="1">2.3.2.23</ecNumber>
    </recommendedName>
</protein>
<evidence type="ECO:0000256" key="3">
    <source>
        <dbReference type="ARBA" id="ARBA00022741"/>
    </source>
</evidence>
<gene>
    <name evidence="9" type="ORF">PBIL07802_LOCUS12478</name>
</gene>
<evidence type="ECO:0000259" key="8">
    <source>
        <dbReference type="PROSITE" id="PS50127"/>
    </source>
</evidence>
<dbReference type="InterPro" id="IPR016135">
    <property type="entry name" value="UBQ-conjugating_enzyme/RWD"/>
</dbReference>
<comment type="similarity">
    <text evidence="7">Belongs to the ubiquitin-conjugating enzyme family.</text>
</comment>
<evidence type="ECO:0000256" key="2">
    <source>
        <dbReference type="ARBA" id="ARBA00022679"/>
    </source>
</evidence>
<dbReference type="AlphaFoldDB" id="A0A7S3D8W9"/>